<proteinExistence type="predicted"/>
<dbReference type="Proteomes" id="UP001458880">
    <property type="component" value="Unassembled WGS sequence"/>
</dbReference>
<comment type="caution">
    <text evidence="1">The sequence shown here is derived from an EMBL/GenBank/DDBJ whole genome shotgun (WGS) entry which is preliminary data.</text>
</comment>
<name>A0AAW1L2B2_POPJA</name>
<evidence type="ECO:0000313" key="2">
    <source>
        <dbReference type="Proteomes" id="UP001458880"/>
    </source>
</evidence>
<evidence type="ECO:0000313" key="1">
    <source>
        <dbReference type="EMBL" id="KAK9727590.1"/>
    </source>
</evidence>
<organism evidence="1 2">
    <name type="scientific">Popillia japonica</name>
    <name type="common">Japanese beetle</name>
    <dbReference type="NCBI Taxonomy" id="7064"/>
    <lineage>
        <taxon>Eukaryota</taxon>
        <taxon>Metazoa</taxon>
        <taxon>Ecdysozoa</taxon>
        <taxon>Arthropoda</taxon>
        <taxon>Hexapoda</taxon>
        <taxon>Insecta</taxon>
        <taxon>Pterygota</taxon>
        <taxon>Neoptera</taxon>
        <taxon>Endopterygota</taxon>
        <taxon>Coleoptera</taxon>
        <taxon>Polyphaga</taxon>
        <taxon>Scarabaeiformia</taxon>
        <taxon>Scarabaeidae</taxon>
        <taxon>Rutelinae</taxon>
        <taxon>Popillia</taxon>
    </lineage>
</organism>
<keyword evidence="2" id="KW-1185">Reference proteome</keyword>
<sequence length="103" mass="11781">MLLIFVIVRRKLQSTQITLYKQGHRDAVALLKETTTTSPKRAICVKKRFILHPPGAETITGGSFTNHLIKTETTKVKPQVEHLQPVSVTTDDKERLVDTEWDW</sequence>
<protein>
    <submittedName>
        <fullName evidence="1">Uncharacterized protein</fullName>
    </submittedName>
</protein>
<reference evidence="1 2" key="1">
    <citation type="journal article" date="2024" name="BMC Genomics">
        <title>De novo assembly and annotation of Popillia japonica's genome with initial clues to its potential as an invasive pest.</title>
        <authorList>
            <person name="Cucini C."/>
            <person name="Boschi S."/>
            <person name="Funari R."/>
            <person name="Cardaioli E."/>
            <person name="Iannotti N."/>
            <person name="Marturano G."/>
            <person name="Paoli F."/>
            <person name="Bruttini M."/>
            <person name="Carapelli A."/>
            <person name="Frati F."/>
            <person name="Nardi F."/>
        </authorList>
    </citation>
    <scope>NUCLEOTIDE SEQUENCE [LARGE SCALE GENOMIC DNA]</scope>
    <source>
        <strain evidence="1">DMR45628</strain>
    </source>
</reference>
<dbReference type="AlphaFoldDB" id="A0AAW1L2B2"/>
<gene>
    <name evidence="1" type="ORF">QE152_g19070</name>
</gene>
<accession>A0AAW1L2B2</accession>
<dbReference type="EMBL" id="JASPKY010000177">
    <property type="protein sequence ID" value="KAK9727590.1"/>
    <property type="molecule type" value="Genomic_DNA"/>
</dbReference>